<feature type="transmembrane region" description="Helical" evidence="7">
    <location>
        <begin position="295"/>
        <end position="319"/>
    </location>
</feature>
<feature type="transmembrane region" description="Helical" evidence="7">
    <location>
        <begin position="153"/>
        <end position="178"/>
    </location>
</feature>
<dbReference type="OrthoDB" id="3209118at2"/>
<feature type="transmembrane region" description="Helical" evidence="7">
    <location>
        <begin position="262"/>
        <end position="283"/>
    </location>
</feature>
<evidence type="ECO:0000256" key="4">
    <source>
        <dbReference type="ARBA" id="ARBA00022989"/>
    </source>
</evidence>
<feature type="region of interest" description="Disordered" evidence="6">
    <location>
        <begin position="390"/>
        <end position="432"/>
    </location>
</feature>
<keyword evidence="2" id="KW-1003">Cell membrane</keyword>
<dbReference type="STRING" id="910347.SAMN05421773_103148"/>
<proteinExistence type="predicted"/>
<evidence type="ECO:0000256" key="1">
    <source>
        <dbReference type="ARBA" id="ARBA00004651"/>
    </source>
</evidence>
<feature type="region of interest" description="Disordered" evidence="6">
    <location>
        <begin position="1"/>
        <end position="45"/>
    </location>
</feature>
<feature type="transmembrane region" description="Helical" evidence="7">
    <location>
        <begin position="190"/>
        <end position="211"/>
    </location>
</feature>
<feature type="transmembrane region" description="Helical" evidence="7">
    <location>
        <begin position="231"/>
        <end position="250"/>
    </location>
</feature>
<dbReference type="Proteomes" id="UP000199207">
    <property type="component" value="Unassembled WGS sequence"/>
</dbReference>
<name>A0A1I1IXR6_9ACTN</name>
<feature type="compositionally biased region" description="Basic residues" evidence="6">
    <location>
        <begin position="397"/>
        <end position="413"/>
    </location>
</feature>
<keyword evidence="9" id="KW-1185">Reference proteome</keyword>
<keyword evidence="3 7" id="KW-0812">Transmembrane</keyword>
<accession>A0A1I1IXR6</accession>
<dbReference type="PANTHER" id="PTHR30213:SF0">
    <property type="entry name" value="UPF0761 MEMBRANE PROTEIN YIHY"/>
    <property type="match status" value="1"/>
</dbReference>
<evidence type="ECO:0000256" key="6">
    <source>
        <dbReference type="SAM" id="MobiDB-lite"/>
    </source>
</evidence>
<dbReference type="Pfam" id="PF03631">
    <property type="entry name" value="Virul_fac_BrkB"/>
    <property type="match status" value="1"/>
</dbReference>
<evidence type="ECO:0000256" key="5">
    <source>
        <dbReference type="ARBA" id="ARBA00023136"/>
    </source>
</evidence>
<dbReference type="PANTHER" id="PTHR30213">
    <property type="entry name" value="INNER MEMBRANE PROTEIN YHJD"/>
    <property type="match status" value="1"/>
</dbReference>
<evidence type="ECO:0000313" key="8">
    <source>
        <dbReference type="EMBL" id="SFC38483.1"/>
    </source>
</evidence>
<reference evidence="8 9" key="1">
    <citation type="submission" date="2016-10" db="EMBL/GenBank/DDBJ databases">
        <authorList>
            <person name="de Groot N.N."/>
        </authorList>
    </citation>
    <scope>NUCLEOTIDE SEQUENCE [LARGE SCALE GENOMIC DNA]</scope>
    <source>
        <strain evidence="8 9">CGMCC 4.5739</strain>
    </source>
</reference>
<dbReference type="InterPro" id="IPR017039">
    <property type="entry name" value="Virul_fac_BrkB"/>
</dbReference>
<dbReference type="GO" id="GO:0005886">
    <property type="term" value="C:plasma membrane"/>
    <property type="evidence" value="ECO:0007669"/>
    <property type="project" value="UniProtKB-SubCell"/>
</dbReference>
<keyword evidence="5 7" id="KW-0472">Membrane</keyword>
<organism evidence="8 9">
    <name type="scientific">Streptomyces aidingensis</name>
    <dbReference type="NCBI Taxonomy" id="910347"/>
    <lineage>
        <taxon>Bacteria</taxon>
        <taxon>Bacillati</taxon>
        <taxon>Actinomycetota</taxon>
        <taxon>Actinomycetes</taxon>
        <taxon>Kitasatosporales</taxon>
        <taxon>Streptomycetaceae</taxon>
        <taxon>Streptomyces</taxon>
    </lineage>
</organism>
<evidence type="ECO:0000313" key="9">
    <source>
        <dbReference type="Proteomes" id="UP000199207"/>
    </source>
</evidence>
<feature type="compositionally biased region" description="Basic and acidic residues" evidence="6">
    <location>
        <begin position="1"/>
        <end position="20"/>
    </location>
</feature>
<evidence type="ECO:0000256" key="2">
    <source>
        <dbReference type="ARBA" id="ARBA00022475"/>
    </source>
</evidence>
<evidence type="ECO:0000256" key="7">
    <source>
        <dbReference type="SAM" id="Phobius"/>
    </source>
</evidence>
<dbReference type="EMBL" id="FOLM01000003">
    <property type="protein sequence ID" value="SFC38483.1"/>
    <property type="molecule type" value="Genomic_DNA"/>
</dbReference>
<sequence length="432" mass="46501">MRVHAHEPSPERTGDNRPDTAPDAAPDPAPDPAPSAAAGDGSSGRALYRDLPKRRLVWLLTKDTALSCAEHRVVGMAAEAAFFTLLSLPPLLLGLVGLVSSLDAVAGTDILDSLRREILGASDALLSDRGVQEVVRPLIDDLTQGPRPDVMSFGFLLALWSGSRAVNVFIGTITVMYGLEGYRNPAVTRLLAFCLYVVALLAGALVVPALVVGPELAVRVLPFLQDPLRVLYWPLVLLICVGFLTTLYHVSVPVRSPWREDVPGALVALAIWVACAYGLRVYLRTTVEGQSVYGSLAVPVAILLWLGVSAFAVLVGAALNAAVDRVWPTATIAAARAENDRAREAAAKAMLRAVEQRRSRAEKSGVAVSDFTQDVVRVARKLAGTLRPGEVRAQLRAARKRRRGEAGRRRRERRGNGPGSRRGSNRKERSTT</sequence>
<comment type="subcellular location">
    <subcellularLocation>
        <location evidence="1">Cell membrane</location>
        <topology evidence="1">Multi-pass membrane protein</topology>
    </subcellularLocation>
</comment>
<protein>
    <submittedName>
        <fullName evidence="8">Membrane protein</fullName>
    </submittedName>
</protein>
<gene>
    <name evidence="8" type="ORF">SAMN05421773_103148</name>
</gene>
<feature type="compositionally biased region" description="Low complexity" evidence="6">
    <location>
        <begin position="34"/>
        <end position="44"/>
    </location>
</feature>
<feature type="transmembrane region" description="Helical" evidence="7">
    <location>
        <begin position="80"/>
        <end position="102"/>
    </location>
</feature>
<keyword evidence="4 7" id="KW-1133">Transmembrane helix</keyword>
<evidence type="ECO:0000256" key="3">
    <source>
        <dbReference type="ARBA" id="ARBA00022692"/>
    </source>
</evidence>
<dbReference type="AlphaFoldDB" id="A0A1I1IXR6"/>